<sequence length="85" mass="9773">MKTYQEFITESTLVSKRWNMIVNVKPSGTEVSMADPNDDELEHAFSSKETDEKVVKQLVADADQLRKVADVVKLFTKKGFKHEER</sequence>
<keyword evidence="2" id="KW-1185">Reference proteome</keyword>
<gene>
    <name evidence="1" type="ORF">WG01_114</name>
</gene>
<reference evidence="1 2" key="1">
    <citation type="submission" date="2016-03" db="EMBL/GenBank/DDBJ databases">
        <title>Genome analysis of T4 like phage of avian pathogenic Escherichia coli.</title>
        <authorList>
            <person name="Xu J."/>
            <person name="Chen M."/>
            <person name="Zhang W."/>
        </authorList>
    </citation>
    <scope>NUCLEOTIDE SEQUENCE [LARGE SCALE GENOMIC DNA]</scope>
</reference>
<accession>A0A172Q161</accession>
<dbReference type="KEGG" id="vg:30308439"/>
<evidence type="ECO:0000313" key="2">
    <source>
        <dbReference type="Proteomes" id="UP000203936"/>
    </source>
</evidence>
<dbReference type="Proteomes" id="UP000203936">
    <property type="component" value="Segment"/>
</dbReference>
<name>A0A172Q161_9CAUD</name>
<dbReference type="EMBL" id="KU878968">
    <property type="protein sequence ID" value="AND75786.1"/>
    <property type="molecule type" value="Genomic_DNA"/>
</dbReference>
<evidence type="ECO:0000313" key="1">
    <source>
        <dbReference type="EMBL" id="AND75786.1"/>
    </source>
</evidence>
<proteinExistence type="predicted"/>
<organism evidence="1 2">
    <name type="scientific">Escherichia phage WG01</name>
    <dbReference type="NCBI Taxonomy" id="1837931"/>
    <lineage>
        <taxon>Viruses</taxon>
        <taxon>Duplodnaviria</taxon>
        <taxon>Heunggongvirae</taxon>
        <taxon>Uroviricota</taxon>
        <taxon>Caudoviricetes</taxon>
        <taxon>Pantevenvirales</taxon>
        <taxon>Straboviridae</taxon>
        <taxon>Tevenvirinae</taxon>
        <taxon>Dhakavirus</taxon>
        <taxon>Dhakavirus wg01</taxon>
    </lineage>
</organism>
<dbReference type="GeneID" id="30308439"/>
<protein>
    <submittedName>
        <fullName evidence="1">Uncharacterized protein</fullName>
    </submittedName>
</protein>
<dbReference type="RefSeq" id="YP_009323313.1">
    <property type="nucleotide sequence ID" value="NC_031928.1"/>
</dbReference>